<dbReference type="RefSeq" id="WP_113290886.1">
    <property type="nucleotide sequence ID" value="NZ_QNTQ01000028.1"/>
</dbReference>
<protein>
    <submittedName>
        <fullName evidence="1">Uncharacterized protein</fullName>
    </submittedName>
</protein>
<comment type="caution">
    <text evidence="1">The sequence shown here is derived from an EMBL/GenBank/DDBJ whole genome shotgun (WGS) entry which is preliminary data.</text>
</comment>
<keyword evidence="2" id="KW-1185">Reference proteome</keyword>
<evidence type="ECO:0000313" key="1">
    <source>
        <dbReference type="EMBL" id="RBI82808.1"/>
    </source>
</evidence>
<dbReference type="EMBL" id="QNTQ01000028">
    <property type="protein sequence ID" value="RBI82808.1"/>
    <property type="molecule type" value="Genomic_DNA"/>
</dbReference>
<accession>A0A365U405</accession>
<reference evidence="1 2" key="1">
    <citation type="submission" date="2018-07" db="EMBL/GenBank/DDBJ databases">
        <title>Rhodosalinus sp. strain E84T genomic sequence and assembly.</title>
        <authorList>
            <person name="Liu Z.-W."/>
            <person name="Lu D.-C."/>
        </authorList>
    </citation>
    <scope>NUCLEOTIDE SEQUENCE [LARGE SCALE GENOMIC DNA]</scope>
    <source>
        <strain evidence="1 2">E84</strain>
    </source>
</reference>
<name>A0A365U405_9RHOB</name>
<dbReference type="Proteomes" id="UP000253370">
    <property type="component" value="Unassembled WGS sequence"/>
</dbReference>
<evidence type="ECO:0000313" key="2">
    <source>
        <dbReference type="Proteomes" id="UP000253370"/>
    </source>
</evidence>
<gene>
    <name evidence="1" type="ORF">DRV85_18130</name>
</gene>
<sequence length="74" mass="7700">MRALSALLLLAACAAYPELPGLDPGTGDAAYPPLLPFEEIFAEAPPETLAAEDAERLLARGAALRARAAALRAR</sequence>
<organism evidence="1 2">
    <name type="scientific">Rhodosalinus halophilus</name>
    <dbReference type="NCBI Taxonomy" id="2259333"/>
    <lineage>
        <taxon>Bacteria</taxon>
        <taxon>Pseudomonadati</taxon>
        <taxon>Pseudomonadota</taxon>
        <taxon>Alphaproteobacteria</taxon>
        <taxon>Rhodobacterales</taxon>
        <taxon>Paracoccaceae</taxon>
        <taxon>Rhodosalinus</taxon>
    </lineage>
</organism>
<proteinExistence type="predicted"/>
<dbReference type="AlphaFoldDB" id="A0A365U405"/>